<protein>
    <submittedName>
        <fullName evidence="2">Uncharacterized protein</fullName>
    </submittedName>
</protein>
<feature type="region of interest" description="Disordered" evidence="1">
    <location>
        <begin position="81"/>
        <end position="104"/>
    </location>
</feature>
<reference evidence="2" key="3">
    <citation type="submission" date="2025-09" db="UniProtKB">
        <authorList>
            <consortium name="Ensembl"/>
        </authorList>
    </citation>
    <scope>IDENTIFICATION</scope>
</reference>
<evidence type="ECO:0000313" key="2">
    <source>
        <dbReference type="Ensembl" id="ENSCJPP00005019215.1"/>
    </source>
</evidence>
<organism evidence="2 3">
    <name type="scientific">Coturnix japonica</name>
    <name type="common">Japanese quail</name>
    <name type="synonym">Coturnix coturnix japonica</name>
    <dbReference type="NCBI Taxonomy" id="93934"/>
    <lineage>
        <taxon>Eukaryota</taxon>
        <taxon>Metazoa</taxon>
        <taxon>Chordata</taxon>
        <taxon>Craniata</taxon>
        <taxon>Vertebrata</taxon>
        <taxon>Euteleostomi</taxon>
        <taxon>Archelosauria</taxon>
        <taxon>Archosauria</taxon>
        <taxon>Dinosauria</taxon>
        <taxon>Saurischia</taxon>
        <taxon>Theropoda</taxon>
        <taxon>Coelurosauria</taxon>
        <taxon>Aves</taxon>
        <taxon>Neognathae</taxon>
        <taxon>Galloanserae</taxon>
        <taxon>Galliformes</taxon>
        <taxon>Phasianidae</taxon>
        <taxon>Perdicinae</taxon>
        <taxon>Coturnix</taxon>
    </lineage>
</organism>
<feature type="compositionally biased region" description="Basic residues" evidence="1">
    <location>
        <begin position="94"/>
        <end position="104"/>
    </location>
</feature>
<proteinExistence type="predicted"/>
<accession>A0A8C2TYB3</accession>
<keyword evidence="3" id="KW-1185">Reference proteome</keyword>
<name>A0A8C2TYB3_COTJA</name>
<evidence type="ECO:0000313" key="3">
    <source>
        <dbReference type="Proteomes" id="UP000694412"/>
    </source>
</evidence>
<dbReference type="Proteomes" id="UP000694412">
    <property type="component" value="Chromosome 2"/>
</dbReference>
<sequence length="104" mass="10990">ALQSRSQQSHLVHSVRPRGRCWAPGPPEPCCDGIAVPAFPGLSPALLPTPRNPPPLCCLAPVFHTNLRGLGCVFPHAPSGISGHGHGTQPQAHTARRSTKIMLL</sequence>
<evidence type="ECO:0000256" key="1">
    <source>
        <dbReference type="SAM" id="MobiDB-lite"/>
    </source>
</evidence>
<dbReference type="Ensembl" id="ENSCJPT00005026654.1">
    <property type="protein sequence ID" value="ENSCJPP00005019215.1"/>
    <property type="gene ID" value="ENSCJPG00005015618.1"/>
</dbReference>
<reference evidence="2" key="2">
    <citation type="submission" date="2025-08" db="UniProtKB">
        <authorList>
            <consortium name="Ensembl"/>
        </authorList>
    </citation>
    <scope>IDENTIFICATION</scope>
</reference>
<reference evidence="2" key="1">
    <citation type="submission" date="2015-11" db="EMBL/GenBank/DDBJ databases">
        <authorList>
            <consortium name="International Coturnix japonica Genome Analysis Consortium"/>
            <person name="Warren W."/>
            <person name="Burt D.W."/>
            <person name="Antin P.B."/>
            <person name="Lanford R."/>
            <person name="Gros J."/>
            <person name="Wilson R.K."/>
        </authorList>
    </citation>
    <scope>NUCLEOTIDE SEQUENCE [LARGE SCALE GENOMIC DNA]</scope>
</reference>
<dbReference type="AlphaFoldDB" id="A0A8C2TYB3"/>